<dbReference type="PROSITE" id="PS51318">
    <property type="entry name" value="TAT"/>
    <property type="match status" value="1"/>
</dbReference>
<feature type="domain" description="Solute-binding protein family 5" evidence="2">
    <location>
        <begin position="129"/>
        <end position="539"/>
    </location>
</feature>
<organism evidence="3 4">
    <name type="scientific">Phytoactinopolyspora alkaliphila</name>
    <dbReference type="NCBI Taxonomy" id="1783498"/>
    <lineage>
        <taxon>Bacteria</taxon>
        <taxon>Bacillati</taxon>
        <taxon>Actinomycetota</taxon>
        <taxon>Actinomycetes</taxon>
        <taxon>Jiangellales</taxon>
        <taxon>Jiangellaceae</taxon>
        <taxon>Phytoactinopolyspora</taxon>
    </lineage>
</organism>
<dbReference type="InterPro" id="IPR039424">
    <property type="entry name" value="SBP_5"/>
</dbReference>
<dbReference type="Gene3D" id="3.40.190.10">
    <property type="entry name" value="Periplasmic binding protein-like II"/>
    <property type="match status" value="1"/>
</dbReference>
<dbReference type="RefSeq" id="WP_163815813.1">
    <property type="nucleotide sequence ID" value="NZ_JAAGOB010000001.1"/>
</dbReference>
<gene>
    <name evidence="3" type="ORF">G1H11_02995</name>
</gene>
<dbReference type="GO" id="GO:1904680">
    <property type="term" value="F:peptide transmembrane transporter activity"/>
    <property type="evidence" value="ECO:0007669"/>
    <property type="project" value="TreeGrafter"/>
</dbReference>
<sequence length="666" mass="75943">MTESRTKTWTRREMLRLGGGGTVLLTMSLAGCSASGGTAEDPPDDDAPVDPDRPLESPMLTEQVEAGELPPLEERLPIEADRLVVDGPDSLGVFGGTYNGAVLGQGDDPWLERMIGYEPMLRVDPQLEEIIPGIFKDIEVSDDGTEFTIHMRQGMRWSDGEPFTADDVMFAFENVYHNEEIHPTFPGTFAVDGDRATAERIDDHTVELTFPGPKGDFLDLASRAAQWWAHNLAFYPKHYLEQFLPENNPDLDAEAEAAGFGSWVDYWEDRIQWWNNPDKPVLFPWVITDTLNTGTRVVAERNPYYWKVDSGGAQLPYIDRLEFETVHEEEVMLLKGVNGELDFHSRHFNTDANKPVLAEGREEGDYDFVTVQTTSMNRMIISLNLNHKDDDLREIFQNRDFRIGLSHAIDRQDIIDTVYQRQGEPWQAAPHRESEFFDEEFAKQYTEYDVDLANQHLDAAGLTAKDGDGYRLRPDGNRLRFSLDVTTLFPEWANAADMVRRYWAEVGVDMQVNPIERTLFYERKDVAANEHDANVWAGDGGLKVEMLETRWWFPSGGEANYAMAWASYFDTRGEGEHAQEPPDYALRQMELAWQIPREPEPEVQKDLFREILQISKEQFYVIGIASAADGYAIAKNNLRNVVPSFPDSWLYLTPGPVDIPTWFFEN</sequence>
<accession>A0A6N9YGU3</accession>
<dbReference type="EMBL" id="JAAGOB010000001">
    <property type="protein sequence ID" value="NED94271.1"/>
    <property type="molecule type" value="Genomic_DNA"/>
</dbReference>
<evidence type="ECO:0000313" key="4">
    <source>
        <dbReference type="Proteomes" id="UP000469185"/>
    </source>
</evidence>
<feature type="region of interest" description="Disordered" evidence="1">
    <location>
        <begin position="33"/>
        <end position="56"/>
    </location>
</feature>
<evidence type="ECO:0000259" key="2">
    <source>
        <dbReference type="Pfam" id="PF00496"/>
    </source>
</evidence>
<dbReference type="PANTHER" id="PTHR30290:SF62">
    <property type="entry name" value="OLIGOPEPTIDE ABC TRANSPORTER, PERIPLASMIC OLIGOPEPTIDE-BINDING PROTEIN"/>
    <property type="match status" value="1"/>
</dbReference>
<dbReference type="InterPro" id="IPR006311">
    <property type="entry name" value="TAT_signal"/>
</dbReference>
<dbReference type="Pfam" id="PF00496">
    <property type="entry name" value="SBP_bac_5"/>
    <property type="match status" value="1"/>
</dbReference>
<dbReference type="Gene3D" id="3.10.105.10">
    <property type="entry name" value="Dipeptide-binding Protein, Domain 3"/>
    <property type="match status" value="1"/>
</dbReference>
<dbReference type="Proteomes" id="UP000469185">
    <property type="component" value="Unassembled WGS sequence"/>
</dbReference>
<dbReference type="GO" id="GO:0015833">
    <property type="term" value="P:peptide transport"/>
    <property type="evidence" value="ECO:0007669"/>
    <property type="project" value="TreeGrafter"/>
</dbReference>
<dbReference type="InterPro" id="IPR000914">
    <property type="entry name" value="SBP_5_dom"/>
</dbReference>
<dbReference type="AlphaFoldDB" id="A0A6N9YGU3"/>
<dbReference type="PANTHER" id="PTHR30290">
    <property type="entry name" value="PERIPLASMIC BINDING COMPONENT OF ABC TRANSPORTER"/>
    <property type="match status" value="1"/>
</dbReference>
<protein>
    <submittedName>
        <fullName evidence="3">ABC transporter substrate-binding protein</fullName>
    </submittedName>
</protein>
<dbReference type="CDD" id="cd08500">
    <property type="entry name" value="PBP2_NikA_DppA_OppA_like_4"/>
    <property type="match status" value="1"/>
</dbReference>
<comment type="caution">
    <text evidence="3">The sequence shown here is derived from an EMBL/GenBank/DDBJ whole genome shotgun (WGS) entry which is preliminary data.</text>
</comment>
<evidence type="ECO:0000256" key="1">
    <source>
        <dbReference type="SAM" id="MobiDB-lite"/>
    </source>
</evidence>
<evidence type="ECO:0000313" key="3">
    <source>
        <dbReference type="EMBL" id="NED94271.1"/>
    </source>
</evidence>
<proteinExistence type="predicted"/>
<name>A0A6N9YGU3_9ACTN</name>
<dbReference type="SUPFAM" id="SSF53850">
    <property type="entry name" value="Periplasmic binding protein-like II"/>
    <property type="match status" value="1"/>
</dbReference>
<reference evidence="3 4" key="1">
    <citation type="submission" date="2020-02" db="EMBL/GenBank/DDBJ databases">
        <authorList>
            <person name="Li X.-J."/>
            <person name="Feng X.-M."/>
        </authorList>
    </citation>
    <scope>NUCLEOTIDE SEQUENCE [LARGE SCALE GENOMIC DNA]</scope>
    <source>
        <strain evidence="3 4">CGMCC 4.7225</strain>
    </source>
</reference>
<keyword evidence="4" id="KW-1185">Reference proteome</keyword>
<dbReference type="PROSITE" id="PS51257">
    <property type="entry name" value="PROKAR_LIPOPROTEIN"/>
    <property type="match status" value="1"/>
</dbReference>